<organism evidence="2 3">
    <name type="scientific">Parvibaculum lavamentivorans (strain DS-1 / DSM 13023 / NCIMB 13966)</name>
    <dbReference type="NCBI Taxonomy" id="402881"/>
    <lineage>
        <taxon>Bacteria</taxon>
        <taxon>Pseudomonadati</taxon>
        <taxon>Pseudomonadota</taxon>
        <taxon>Alphaproteobacteria</taxon>
        <taxon>Hyphomicrobiales</taxon>
        <taxon>Parvibaculaceae</taxon>
        <taxon>Parvibaculum</taxon>
    </lineage>
</organism>
<dbReference type="EMBL" id="CP000774">
    <property type="protein sequence ID" value="ABS65088.1"/>
    <property type="molecule type" value="Genomic_DNA"/>
</dbReference>
<dbReference type="InterPro" id="IPR037401">
    <property type="entry name" value="SnoaL-like"/>
</dbReference>
<dbReference type="SUPFAM" id="SSF54427">
    <property type="entry name" value="NTF2-like"/>
    <property type="match status" value="1"/>
</dbReference>
<reference evidence="2 3" key="1">
    <citation type="journal article" date="2011" name="Stand. Genomic Sci.">
        <title>Complete genome sequence of Parvibaculum lavamentivorans type strain (DS-1(T)).</title>
        <authorList>
            <person name="Schleheck D."/>
            <person name="Weiss M."/>
            <person name="Pitluck S."/>
            <person name="Bruce D."/>
            <person name="Land M.L."/>
            <person name="Han S."/>
            <person name="Saunders E."/>
            <person name="Tapia R."/>
            <person name="Detter C."/>
            <person name="Brettin T."/>
            <person name="Han J."/>
            <person name="Woyke T."/>
            <person name="Goodwin L."/>
            <person name="Pennacchio L."/>
            <person name="Nolan M."/>
            <person name="Cook A.M."/>
            <person name="Kjelleberg S."/>
            <person name="Thomas T."/>
        </authorList>
    </citation>
    <scope>NUCLEOTIDE SEQUENCE [LARGE SCALE GENOMIC DNA]</scope>
    <source>
        <strain evidence="3">DS-1 / DSM 13023 / NCIMB 13966</strain>
    </source>
</reference>
<dbReference type="Pfam" id="PF12680">
    <property type="entry name" value="SnoaL_2"/>
    <property type="match status" value="1"/>
</dbReference>
<dbReference type="STRING" id="402881.Plav_3489"/>
<gene>
    <name evidence="2" type="ordered locus">Plav_3489</name>
</gene>
<evidence type="ECO:0000259" key="1">
    <source>
        <dbReference type="Pfam" id="PF12680"/>
    </source>
</evidence>
<dbReference type="RefSeq" id="WP_012112401.1">
    <property type="nucleotide sequence ID" value="NC_009719.1"/>
</dbReference>
<dbReference type="OrthoDB" id="8684708at2"/>
<protein>
    <recommendedName>
        <fullName evidence="1">SnoaL-like domain-containing protein</fullName>
    </recommendedName>
</protein>
<evidence type="ECO:0000313" key="3">
    <source>
        <dbReference type="Proteomes" id="UP000006377"/>
    </source>
</evidence>
<keyword evidence="3" id="KW-1185">Reference proteome</keyword>
<accession>A7HYV5</accession>
<dbReference type="Gene3D" id="3.10.450.50">
    <property type="match status" value="1"/>
</dbReference>
<sequence>MTDKLPAPLSAYFTAKNRHEIDAMLAPFAEDAVVKDEGATMTGQAAIRDWMIETTRKYAVTVDVREVAVAGENVKVKALVSGNFPGSPAMLGYDFTLAGGRIAHLAIG</sequence>
<dbReference type="HOGENOM" id="CLU_148715_1_0_5"/>
<dbReference type="eggNOG" id="COG4538">
    <property type="taxonomic scope" value="Bacteria"/>
</dbReference>
<feature type="domain" description="SnoaL-like" evidence="1">
    <location>
        <begin position="11"/>
        <end position="103"/>
    </location>
</feature>
<dbReference type="AlphaFoldDB" id="A7HYV5"/>
<dbReference type="KEGG" id="pla:Plav_3489"/>
<dbReference type="Proteomes" id="UP000006377">
    <property type="component" value="Chromosome"/>
</dbReference>
<proteinExistence type="predicted"/>
<name>A7HYV5_PARL1</name>
<dbReference type="InterPro" id="IPR032710">
    <property type="entry name" value="NTF2-like_dom_sf"/>
</dbReference>
<evidence type="ECO:0000313" key="2">
    <source>
        <dbReference type="EMBL" id="ABS65088.1"/>
    </source>
</evidence>